<protein>
    <submittedName>
        <fullName evidence="2">Uncharacterized protein</fullName>
    </submittedName>
</protein>
<accession>A0ABS8VF97</accession>
<proteinExistence type="predicted"/>
<reference evidence="2 3" key="1">
    <citation type="journal article" date="2021" name="BMC Genomics">
        <title>Datura genome reveals duplications of psychoactive alkaloid biosynthetic genes and high mutation rate following tissue culture.</title>
        <authorList>
            <person name="Rajewski A."/>
            <person name="Carter-House D."/>
            <person name="Stajich J."/>
            <person name="Litt A."/>
        </authorList>
    </citation>
    <scope>NUCLEOTIDE SEQUENCE [LARGE SCALE GENOMIC DNA]</scope>
    <source>
        <strain evidence="2">AR-01</strain>
    </source>
</reference>
<evidence type="ECO:0000256" key="1">
    <source>
        <dbReference type="SAM" id="MobiDB-lite"/>
    </source>
</evidence>
<dbReference type="EMBL" id="JACEIK010004625">
    <property type="protein sequence ID" value="MCD9645965.1"/>
    <property type="molecule type" value="Genomic_DNA"/>
</dbReference>
<keyword evidence="3" id="KW-1185">Reference proteome</keyword>
<evidence type="ECO:0000313" key="2">
    <source>
        <dbReference type="EMBL" id="MCD9645965.1"/>
    </source>
</evidence>
<gene>
    <name evidence="2" type="ORF">HAX54_035405</name>
</gene>
<feature type="region of interest" description="Disordered" evidence="1">
    <location>
        <begin position="75"/>
        <end position="95"/>
    </location>
</feature>
<comment type="caution">
    <text evidence="2">The sequence shown here is derived from an EMBL/GenBank/DDBJ whole genome shotgun (WGS) entry which is preliminary data.</text>
</comment>
<dbReference type="Proteomes" id="UP000823775">
    <property type="component" value="Unassembled WGS sequence"/>
</dbReference>
<organism evidence="2 3">
    <name type="scientific">Datura stramonium</name>
    <name type="common">Jimsonweed</name>
    <name type="synonym">Common thornapple</name>
    <dbReference type="NCBI Taxonomy" id="4076"/>
    <lineage>
        <taxon>Eukaryota</taxon>
        <taxon>Viridiplantae</taxon>
        <taxon>Streptophyta</taxon>
        <taxon>Embryophyta</taxon>
        <taxon>Tracheophyta</taxon>
        <taxon>Spermatophyta</taxon>
        <taxon>Magnoliopsida</taxon>
        <taxon>eudicotyledons</taxon>
        <taxon>Gunneridae</taxon>
        <taxon>Pentapetalae</taxon>
        <taxon>asterids</taxon>
        <taxon>lamiids</taxon>
        <taxon>Solanales</taxon>
        <taxon>Solanaceae</taxon>
        <taxon>Solanoideae</taxon>
        <taxon>Datureae</taxon>
        <taxon>Datura</taxon>
    </lineage>
</organism>
<sequence length="180" mass="19405">MSWLDKNLPFAGASLLIETSKPREEKEGGQEELQIEFIKSVNRAMNEGIPNCGQAQNRSPGLGAEVGLLSRTRPISRAGEIPSQGRGRESSLRLGWESSLDPMSRLELRAWVSDGVGSVVPNFEIESHIGGTQSDPELGLVPTQSRPKQSRAPGRGRGHRLVLSVSSRSGVVVRVGSRVA</sequence>
<evidence type="ECO:0000313" key="3">
    <source>
        <dbReference type="Proteomes" id="UP000823775"/>
    </source>
</evidence>
<name>A0ABS8VF97_DATST</name>
<feature type="region of interest" description="Disordered" evidence="1">
    <location>
        <begin position="128"/>
        <end position="161"/>
    </location>
</feature>